<dbReference type="OrthoDB" id="9807941at2"/>
<feature type="compositionally biased region" description="Basic residues" evidence="1">
    <location>
        <begin position="216"/>
        <end position="225"/>
    </location>
</feature>
<accession>A0A316JG62</accession>
<dbReference type="Gene3D" id="1.10.150.20">
    <property type="entry name" value="5' to 3' exonuclease, C-terminal subdomain"/>
    <property type="match status" value="1"/>
</dbReference>
<keyword evidence="3" id="KW-1185">Reference proteome</keyword>
<dbReference type="GO" id="GO:0004519">
    <property type="term" value="F:endonuclease activity"/>
    <property type="evidence" value="ECO:0007669"/>
    <property type="project" value="UniProtKB-KW"/>
</dbReference>
<dbReference type="Proteomes" id="UP000245865">
    <property type="component" value="Unassembled WGS sequence"/>
</dbReference>
<feature type="compositionally biased region" description="Acidic residues" evidence="1">
    <location>
        <begin position="79"/>
        <end position="90"/>
    </location>
</feature>
<name>A0A316JG62_9HYPH</name>
<proteinExistence type="predicted"/>
<keyword evidence="2" id="KW-0378">Hydrolase</keyword>
<evidence type="ECO:0000256" key="1">
    <source>
        <dbReference type="SAM" id="MobiDB-lite"/>
    </source>
</evidence>
<gene>
    <name evidence="2" type="ORF">DKP76_10890</name>
</gene>
<evidence type="ECO:0000313" key="3">
    <source>
        <dbReference type="Proteomes" id="UP000245865"/>
    </source>
</evidence>
<dbReference type="EMBL" id="QGDB01000003">
    <property type="protein sequence ID" value="PWL18213.1"/>
    <property type="molecule type" value="Genomic_DNA"/>
</dbReference>
<feature type="compositionally biased region" description="Basic and acidic residues" evidence="1">
    <location>
        <begin position="68"/>
        <end position="78"/>
    </location>
</feature>
<organism evidence="2 3">
    <name type="scientific">Falsochrobactrum shanghaiense</name>
    <dbReference type="NCBI Taxonomy" id="2201899"/>
    <lineage>
        <taxon>Bacteria</taxon>
        <taxon>Pseudomonadati</taxon>
        <taxon>Pseudomonadota</taxon>
        <taxon>Alphaproteobacteria</taxon>
        <taxon>Hyphomicrobiales</taxon>
        <taxon>Brucellaceae</taxon>
        <taxon>Falsochrobactrum</taxon>
    </lineage>
</organism>
<feature type="compositionally biased region" description="Basic residues" evidence="1">
    <location>
        <begin position="198"/>
        <end position="208"/>
    </location>
</feature>
<reference evidence="2 3" key="1">
    <citation type="submission" date="2018-05" db="EMBL/GenBank/DDBJ databases">
        <title>Comparative genomic sequence analysis between strain HN4 and CCM 8460T (Falsochrobactrum ovis) will provide more evidence to prove that HN4 is a new species of Falsochrobactrum.</title>
        <authorList>
            <person name="Lyu W."/>
            <person name="Sun L."/>
            <person name="Yao L."/>
        </authorList>
    </citation>
    <scope>NUCLEOTIDE SEQUENCE [LARGE SCALE GENOMIC DNA]</scope>
    <source>
        <strain evidence="2 3">HN4</strain>
    </source>
</reference>
<dbReference type="RefSeq" id="WP_109706481.1">
    <property type="nucleotide sequence ID" value="NZ_QGDB01000003.1"/>
</dbReference>
<feature type="region of interest" description="Disordered" evidence="1">
    <location>
        <begin position="190"/>
        <end position="225"/>
    </location>
</feature>
<evidence type="ECO:0000313" key="2">
    <source>
        <dbReference type="EMBL" id="PWL18213.1"/>
    </source>
</evidence>
<comment type="caution">
    <text evidence="2">The sequence shown here is derived from an EMBL/GenBank/DDBJ whole genome shotgun (WGS) entry which is preliminary data.</text>
</comment>
<sequence>MPVLIVQLAALVAIAFIVGAVLGRLVKGRKAASKDKEDIIIAAALAAPAGDGKVEVQPTPQVALAEKPGADTGEREDKADEDSVEAPNEEAVEAPGIIEAEEPDEAVVVVEVPEPDHRPERLEAPLRGKADDLTAIAGIGNAVQAMLHELGIFHYAQIAQWNADEAKWIEDRIGFAGRVSREKWVAQAKRLAESARKPAPKRSSRPRKTTSGPKNARTRQKKTQA</sequence>
<keyword evidence="2" id="KW-0540">Nuclease</keyword>
<keyword evidence="2" id="KW-0255">Endonuclease</keyword>
<protein>
    <submittedName>
        <fullName evidence="2">Endonuclease</fullName>
    </submittedName>
</protein>
<dbReference type="AlphaFoldDB" id="A0A316JG62"/>
<feature type="region of interest" description="Disordered" evidence="1">
    <location>
        <begin position="52"/>
        <end position="90"/>
    </location>
</feature>